<feature type="repeat" description="TPR" evidence="1">
    <location>
        <begin position="244"/>
        <end position="277"/>
    </location>
</feature>
<proteinExistence type="predicted"/>
<dbReference type="PROSITE" id="PS50293">
    <property type="entry name" value="TPR_REGION"/>
    <property type="match status" value="1"/>
</dbReference>
<accession>A0A1M7IWE1</accession>
<keyword evidence="1" id="KW-0802">TPR repeat</keyword>
<dbReference type="InterPro" id="IPR019734">
    <property type="entry name" value="TPR_rpt"/>
</dbReference>
<dbReference type="InterPro" id="IPR012338">
    <property type="entry name" value="Beta-lactam/transpept-like"/>
</dbReference>
<feature type="domain" description="Beta-lactamase-related" evidence="2">
    <location>
        <begin position="52"/>
        <end position="158"/>
    </location>
</feature>
<dbReference type="Gene3D" id="3.40.710.10">
    <property type="entry name" value="DD-peptidase/beta-lactamase superfamily"/>
    <property type="match status" value="1"/>
</dbReference>
<evidence type="ECO:0000313" key="3">
    <source>
        <dbReference type="EMBL" id="SHM45052.1"/>
    </source>
</evidence>
<dbReference type="AlphaFoldDB" id="A0A1M7IWE1"/>
<dbReference type="Pfam" id="PF00144">
    <property type="entry name" value="Beta-lactamase"/>
    <property type="match status" value="1"/>
</dbReference>
<dbReference type="InterPro" id="IPR011990">
    <property type="entry name" value="TPR-like_helical_dom_sf"/>
</dbReference>
<dbReference type="RefSeq" id="WP_228433906.1">
    <property type="nucleotide sequence ID" value="NZ_FRAV01000048.1"/>
</dbReference>
<reference evidence="4" key="1">
    <citation type="submission" date="2016-11" db="EMBL/GenBank/DDBJ databases">
        <authorList>
            <person name="Varghese N."/>
            <person name="Submissions S."/>
        </authorList>
    </citation>
    <scope>NUCLEOTIDE SEQUENCE [LARGE SCALE GENOMIC DNA]</scope>
    <source>
        <strain evidence="4">DSM 26899</strain>
    </source>
</reference>
<sequence>SDYNLEACEINRFSFLDYLNFLRSPQVLELIPYRFRKNLDGHPLKEEILFNDYYEFPDFTFPGAGLNCTSEDFANWIIALQNNKLFQKSTTLQTMWSPIKLNNGTATSWTRGWGIAKLRERHKAIGMSGGSRSVFLIYPDDNLAVVVLTNLAGSYPEDFIEEIAGCYNAEIIKADPLTYLRKNLKKVGFDKAIDFVKNEKIQNPKWSVQEDELNNWAYRMLAKNQLNEASEIFKLNVFLFPDSWNAYDSYGEILLKMNNKTKAIEMYKKSIQLNPSNENGKKVLNEINGQ</sequence>
<organism evidence="3 4">
    <name type="scientific">Chryseobacterium polytrichastri</name>
    <dbReference type="NCBI Taxonomy" id="1302687"/>
    <lineage>
        <taxon>Bacteria</taxon>
        <taxon>Pseudomonadati</taxon>
        <taxon>Bacteroidota</taxon>
        <taxon>Flavobacteriia</taxon>
        <taxon>Flavobacteriales</taxon>
        <taxon>Weeksellaceae</taxon>
        <taxon>Chryseobacterium group</taxon>
        <taxon>Chryseobacterium</taxon>
    </lineage>
</organism>
<dbReference type="SUPFAM" id="SSF48452">
    <property type="entry name" value="TPR-like"/>
    <property type="match status" value="1"/>
</dbReference>
<dbReference type="EMBL" id="FRAV01000048">
    <property type="protein sequence ID" value="SHM45052.1"/>
    <property type="molecule type" value="Genomic_DNA"/>
</dbReference>
<feature type="non-terminal residue" evidence="3">
    <location>
        <position position="1"/>
    </location>
</feature>
<dbReference type="InterPro" id="IPR001466">
    <property type="entry name" value="Beta-lactam-related"/>
</dbReference>
<keyword evidence="4" id="KW-1185">Reference proteome</keyword>
<evidence type="ECO:0000259" key="2">
    <source>
        <dbReference type="Pfam" id="PF00144"/>
    </source>
</evidence>
<dbReference type="STRING" id="1302687.SAMN05444267_104838"/>
<protein>
    <submittedName>
        <fullName evidence="3">Beta-lactamase</fullName>
    </submittedName>
</protein>
<dbReference type="PROSITE" id="PS50005">
    <property type="entry name" value="TPR"/>
    <property type="match status" value="1"/>
</dbReference>
<dbReference type="SUPFAM" id="SSF56601">
    <property type="entry name" value="beta-lactamase/transpeptidase-like"/>
    <property type="match status" value="1"/>
</dbReference>
<dbReference type="Proteomes" id="UP000184364">
    <property type="component" value="Unassembled WGS sequence"/>
</dbReference>
<dbReference type="Gene3D" id="1.25.40.10">
    <property type="entry name" value="Tetratricopeptide repeat domain"/>
    <property type="match status" value="1"/>
</dbReference>
<evidence type="ECO:0000256" key="1">
    <source>
        <dbReference type="PROSITE-ProRule" id="PRU00339"/>
    </source>
</evidence>
<dbReference type="SMART" id="SM00028">
    <property type="entry name" value="TPR"/>
    <property type="match status" value="1"/>
</dbReference>
<evidence type="ECO:0000313" key="4">
    <source>
        <dbReference type="Proteomes" id="UP000184364"/>
    </source>
</evidence>
<name>A0A1M7IWE1_9FLAO</name>
<gene>
    <name evidence="3" type="ORF">SAMN05444267_104838</name>
</gene>